<dbReference type="Proteomes" id="UP000198379">
    <property type="component" value="Unassembled WGS sequence"/>
</dbReference>
<keyword evidence="2" id="KW-1185">Reference proteome</keyword>
<accession>A0A238YQ12</accession>
<evidence type="ECO:0000313" key="1">
    <source>
        <dbReference type="EMBL" id="SNR72791.1"/>
    </source>
</evidence>
<dbReference type="EMBL" id="FZNY01000002">
    <property type="protein sequence ID" value="SNR72791.1"/>
    <property type="molecule type" value="Genomic_DNA"/>
</dbReference>
<name>A0A238YQ12_9FLAO</name>
<dbReference type="SUPFAM" id="SSF55781">
    <property type="entry name" value="GAF domain-like"/>
    <property type="match status" value="1"/>
</dbReference>
<dbReference type="AlphaFoldDB" id="A0A238YQ12"/>
<gene>
    <name evidence="1" type="ORF">SAMN06265376_102235</name>
</gene>
<dbReference type="OrthoDB" id="627374at2"/>
<sequence length="791" mass="92588">MAFLEEDFPMQIHVSFEKLIESYKTYLTDDSDALHIERANRVIAIAKEYPELIDGLTSIQQVQDLQPQIDLLLADLFSDILQQNEIKIACLPFNEFIIKSSRRYKKIIKEAGDDYQVEISNFDKDHMYIMGCSIILKMSGYKIDFRRPFFYDIPDADGIMRYYRMLYNADYVGVEKGPDAPDITDSDVEELLDNFDNIEMWKEKFPPRSWIFKGFILANLYDATSDVSLSEFKTSLLKYDKSDVDFIEGFHNIFQAIFNLPEIKVGFSNYNEEEETLERVPYNNVESFVLNAEQKRACKSALCSGSFYTIFTQKQFFAVSDVERYLSSDPSEHFYKNLLDQNIKSAIFAPISDGDNFLGLLEIVSPHKGELNSINANKLLDVMPYLLDSVKRSREQLENEQEVIIQKECTSIHPSVYWKFRKEAKRVMTAQIDGEISVSFRDIIFKEVYPLFGQVDIKGSSNARNTAVQKDLLLQLNEVKNIIEFANKDQQLPVYEEFLYRIASFTRDLNEGLQVDSERGILNFLNHDIHPLFDHLKKKEGILTSLIKKYNESLEDAMGLIYKYRKDYDESVMLINKRMASVLDQKQEEAQRMYPHFFERFKTDGVEHNMYIGESITRENSFNKIYLYNLRLWQLQAMCEMENAHYELSKQLPHPLDVASMILVFNTSLSVRFRMDEKRFDVDGTYNARYEVVKKRVDKAYIKGTSERVTQPGKIAIVYSQKDDEREYMRYIKFLQAKQYLGDTVEIVELQDLQAVTGLKAIRVEVLYKIPTKNENKQYYTYEDLIEEIRS</sequence>
<organism evidence="1 2">
    <name type="scientific">Dokdonia pacifica</name>
    <dbReference type="NCBI Taxonomy" id="1627892"/>
    <lineage>
        <taxon>Bacteria</taxon>
        <taxon>Pseudomonadati</taxon>
        <taxon>Bacteroidota</taxon>
        <taxon>Flavobacteriia</taxon>
        <taxon>Flavobacteriales</taxon>
        <taxon>Flavobacteriaceae</taxon>
        <taxon>Dokdonia</taxon>
    </lineage>
</organism>
<evidence type="ECO:0008006" key="3">
    <source>
        <dbReference type="Google" id="ProtNLM"/>
    </source>
</evidence>
<proteinExistence type="predicted"/>
<dbReference type="RefSeq" id="WP_089371002.1">
    <property type="nucleotide sequence ID" value="NZ_BMEP01000001.1"/>
</dbReference>
<evidence type="ECO:0000313" key="2">
    <source>
        <dbReference type="Proteomes" id="UP000198379"/>
    </source>
</evidence>
<protein>
    <recommendedName>
        <fullName evidence="3">GAF domain-containing protein</fullName>
    </recommendedName>
</protein>
<reference evidence="1 2" key="1">
    <citation type="submission" date="2017-06" db="EMBL/GenBank/DDBJ databases">
        <authorList>
            <person name="Kim H.J."/>
            <person name="Triplett B.A."/>
        </authorList>
    </citation>
    <scope>NUCLEOTIDE SEQUENCE [LARGE SCALE GENOMIC DNA]</scope>
    <source>
        <strain evidence="1 2">DSM 25597</strain>
    </source>
</reference>